<feature type="active site" evidence="9 11">
    <location>
        <position position="682"/>
    </location>
</feature>
<keyword evidence="3 9" id="KW-0645">Protease</keyword>
<keyword evidence="6 9" id="KW-0720">Serine protease</keyword>
<dbReference type="EMBL" id="LHCI01000106">
    <property type="protein sequence ID" value="KOX90216.1"/>
    <property type="molecule type" value="Genomic_DNA"/>
</dbReference>
<comment type="induction">
    <text evidence="9">By heat shock.</text>
</comment>
<dbReference type="Pfam" id="PF00004">
    <property type="entry name" value="AAA"/>
    <property type="match status" value="1"/>
</dbReference>
<feature type="binding site" evidence="9 12">
    <location>
        <begin position="359"/>
        <end position="366"/>
    </location>
    <ligand>
        <name>ATP</name>
        <dbReference type="ChEBI" id="CHEBI:30616"/>
    </ligand>
</feature>
<evidence type="ECO:0000256" key="10">
    <source>
        <dbReference type="PIRNR" id="PIRNR001174"/>
    </source>
</evidence>
<dbReference type="GO" id="GO:0016887">
    <property type="term" value="F:ATP hydrolysis activity"/>
    <property type="evidence" value="ECO:0007669"/>
    <property type="project" value="UniProtKB-UniRule"/>
</dbReference>
<name>A0A0N0BLY3_THEAQ</name>
<evidence type="ECO:0000256" key="5">
    <source>
        <dbReference type="ARBA" id="ARBA00022801"/>
    </source>
</evidence>
<dbReference type="Pfam" id="PF02190">
    <property type="entry name" value="LON_substr_bdg"/>
    <property type="match status" value="1"/>
</dbReference>
<dbReference type="GO" id="GO:0034605">
    <property type="term" value="P:cellular response to heat"/>
    <property type="evidence" value="ECO:0007669"/>
    <property type="project" value="UniProtKB-UniRule"/>
</dbReference>
<dbReference type="SMART" id="SM00382">
    <property type="entry name" value="AAA"/>
    <property type="match status" value="1"/>
</dbReference>
<dbReference type="InterPro" id="IPR008269">
    <property type="entry name" value="Lon_proteolytic"/>
</dbReference>
<dbReference type="PIRSF" id="PIRSF001174">
    <property type="entry name" value="Lon_proteas"/>
    <property type="match status" value="1"/>
</dbReference>
<accession>A0A0N0BLY3</accession>
<dbReference type="CDD" id="cd19500">
    <property type="entry name" value="RecA-like_Lon"/>
    <property type="match status" value="1"/>
</dbReference>
<keyword evidence="7 9" id="KW-0067">ATP-binding</keyword>
<dbReference type="PATRIC" id="fig|271.14.peg.1481"/>
<dbReference type="PRINTS" id="PR00830">
    <property type="entry name" value="ENDOLAPTASE"/>
</dbReference>
<dbReference type="GO" id="GO:0004176">
    <property type="term" value="F:ATP-dependent peptidase activity"/>
    <property type="evidence" value="ECO:0007669"/>
    <property type="project" value="UniProtKB-UniRule"/>
</dbReference>
<evidence type="ECO:0000313" key="17">
    <source>
        <dbReference type="EMBL" id="KOX90216.1"/>
    </source>
</evidence>
<feature type="domain" description="Lon proteolytic" evidence="15">
    <location>
        <begin position="595"/>
        <end position="776"/>
    </location>
</feature>
<evidence type="ECO:0000256" key="7">
    <source>
        <dbReference type="ARBA" id="ARBA00022840"/>
    </source>
</evidence>
<dbReference type="Gene3D" id="2.30.130.40">
    <property type="entry name" value="LON domain-like"/>
    <property type="match status" value="1"/>
</dbReference>
<comment type="subcellular location">
    <subcellularLocation>
        <location evidence="1 9 10">Cytoplasm</location>
    </subcellularLocation>
</comment>
<evidence type="ECO:0000256" key="13">
    <source>
        <dbReference type="PROSITE-ProRule" id="PRU01122"/>
    </source>
</evidence>
<dbReference type="PROSITE" id="PS51787">
    <property type="entry name" value="LON_N"/>
    <property type="match status" value="1"/>
</dbReference>
<evidence type="ECO:0000256" key="12">
    <source>
        <dbReference type="PIRSR" id="PIRSR001174-2"/>
    </source>
</evidence>
<dbReference type="InterPro" id="IPR046336">
    <property type="entry name" value="Lon_prtase_N_sf"/>
</dbReference>
<dbReference type="InterPro" id="IPR004815">
    <property type="entry name" value="Lon_bac/euk-typ"/>
</dbReference>
<evidence type="ECO:0000256" key="4">
    <source>
        <dbReference type="ARBA" id="ARBA00022741"/>
    </source>
</evidence>
<evidence type="ECO:0000256" key="8">
    <source>
        <dbReference type="ARBA" id="ARBA00023016"/>
    </source>
</evidence>
<evidence type="ECO:0000256" key="14">
    <source>
        <dbReference type="RuleBase" id="RU000591"/>
    </source>
</evidence>
<dbReference type="Pfam" id="PF05362">
    <property type="entry name" value="Lon_C"/>
    <property type="match status" value="1"/>
</dbReference>
<keyword evidence="2 9" id="KW-0963">Cytoplasm</keyword>
<evidence type="ECO:0000259" key="16">
    <source>
        <dbReference type="PROSITE" id="PS51787"/>
    </source>
</evidence>
<sequence>MKELRLELPVLPLRNTVVLPHTTTGVDVGRPKSKRAVEEALSGDRYIFLVTQKDPEVDDPTPEDLYPVGTLAVVKQAMRLPDGTLQVMVEARSRARMLSYVPAPYLRAIGEVLPEPPLEDPGLARVLVNEVQEAFERYLQNHKTLRLDRYQQEAVRSTLDPAVLADLVAHHATWPLEEKQAILETPGVEERLKKVLALLLRDLERFELDKKIAARVKEQMDQNQREYYLREQMKAIQRELGGGEDFLSEIEELRERIEKKGMPEAVKDKALKELKRLERMQPGSPEATVSRTYLDWLLEVPWTEADPDVLDIAITKRVLDEDHYGLQEVKERILEYLAVRQLTQGKEVRGHAPILCFVGPPGVGKTSLGKSIARSMNRRFHRISLGGVRDEAEIRGHRRTYIGALPGKIIQGMKQVGVVNPVFLLDEIDKLSSDWRGDPASALLEVLDPEQNHTFTDHYLDVPYDLSKVFFIATANTLATIPRPLLDRMEVIEIPGYTLQEKRAIARHFRWPFQVKEAGLEGRLEITDRALERIVQEYTREAGVRNLDRELSKVARKAAREFLESPWEGVKVVDAPDLEHYLGVPKYRPDKAEKEPQVGLAQGLAWTPYGGTLLTIEAMAVPGTGKVNLTGNLGEVMKESAQAALTYLRAHREEWGLPEGFHKEFDLHIHVPEGATPKDGPSAGITMATALASALTGRPVRMDVAMTGEITLRGKVLPIGGVKEKLLAAHQAGIYKVILPKENAPELKEVPEEILKDLEVTFVEEVGEVLRLMLLPAPLPPLSPGERPQPGAGA</sequence>
<dbReference type="InterPro" id="IPR003959">
    <property type="entry name" value="ATPase_AAA_core"/>
</dbReference>
<dbReference type="SUPFAM" id="SSF88697">
    <property type="entry name" value="PUA domain-like"/>
    <property type="match status" value="1"/>
</dbReference>
<dbReference type="RefSeq" id="WP_053767823.1">
    <property type="nucleotide sequence ID" value="NZ_LHCI01000106.1"/>
</dbReference>
<comment type="similarity">
    <text evidence="9 10 13 14">Belongs to the peptidase S16 family.</text>
</comment>
<dbReference type="GO" id="GO:0006515">
    <property type="term" value="P:protein quality control for misfolded or incompletely synthesized proteins"/>
    <property type="evidence" value="ECO:0007669"/>
    <property type="project" value="UniProtKB-UniRule"/>
</dbReference>
<dbReference type="GO" id="GO:0005737">
    <property type="term" value="C:cytoplasm"/>
    <property type="evidence" value="ECO:0007669"/>
    <property type="project" value="UniProtKB-SubCell"/>
</dbReference>
<dbReference type="InterPro" id="IPR027543">
    <property type="entry name" value="Lon_bac"/>
</dbReference>
<dbReference type="InterPro" id="IPR054594">
    <property type="entry name" value="Lon_lid"/>
</dbReference>
<organism evidence="17 18">
    <name type="scientific">Thermus aquaticus</name>
    <dbReference type="NCBI Taxonomy" id="271"/>
    <lineage>
        <taxon>Bacteria</taxon>
        <taxon>Thermotogati</taxon>
        <taxon>Deinococcota</taxon>
        <taxon>Deinococci</taxon>
        <taxon>Thermales</taxon>
        <taxon>Thermaceae</taxon>
        <taxon>Thermus</taxon>
    </lineage>
</organism>
<evidence type="ECO:0000256" key="11">
    <source>
        <dbReference type="PIRSR" id="PIRSR001174-1"/>
    </source>
</evidence>
<dbReference type="GO" id="GO:0005524">
    <property type="term" value="F:ATP binding"/>
    <property type="evidence" value="ECO:0007669"/>
    <property type="project" value="UniProtKB-UniRule"/>
</dbReference>
<dbReference type="Pfam" id="PF22667">
    <property type="entry name" value="Lon_lid"/>
    <property type="match status" value="1"/>
</dbReference>
<dbReference type="Gene3D" id="1.10.8.60">
    <property type="match status" value="1"/>
</dbReference>
<dbReference type="Gene3D" id="3.40.50.300">
    <property type="entry name" value="P-loop containing nucleotide triphosphate hydrolases"/>
    <property type="match status" value="1"/>
</dbReference>
<gene>
    <name evidence="17" type="primary">lon1</name>
    <name evidence="9" type="synonym">lon</name>
    <name evidence="17" type="ORF">BVI061214_01405</name>
</gene>
<dbReference type="Proteomes" id="UP000037685">
    <property type="component" value="Unassembled WGS sequence"/>
</dbReference>
<evidence type="ECO:0000256" key="9">
    <source>
        <dbReference type="HAMAP-Rule" id="MF_01973"/>
    </source>
</evidence>
<evidence type="ECO:0000313" key="18">
    <source>
        <dbReference type="Proteomes" id="UP000037685"/>
    </source>
</evidence>
<dbReference type="PROSITE" id="PS51786">
    <property type="entry name" value="LON_PROTEOLYTIC"/>
    <property type="match status" value="1"/>
</dbReference>
<evidence type="ECO:0000256" key="6">
    <source>
        <dbReference type="ARBA" id="ARBA00022825"/>
    </source>
</evidence>
<dbReference type="HAMAP" id="MF_01973">
    <property type="entry name" value="lon_bact"/>
    <property type="match status" value="1"/>
</dbReference>
<comment type="caution">
    <text evidence="17">The sequence shown here is derived from an EMBL/GenBank/DDBJ whole genome shotgun (WGS) entry which is preliminary data.</text>
</comment>
<dbReference type="PANTHER" id="PTHR10046">
    <property type="entry name" value="ATP DEPENDENT LON PROTEASE FAMILY MEMBER"/>
    <property type="match status" value="1"/>
</dbReference>
<dbReference type="InterPro" id="IPR020568">
    <property type="entry name" value="Ribosomal_Su5_D2-typ_SF"/>
</dbReference>
<evidence type="ECO:0000259" key="15">
    <source>
        <dbReference type="PROSITE" id="PS51786"/>
    </source>
</evidence>
<dbReference type="FunFam" id="1.20.5.5270:FF:000002">
    <property type="entry name" value="Lon protease homolog"/>
    <property type="match status" value="1"/>
</dbReference>
<dbReference type="GO" id="GO:0043565">
    <property type="term" value="F:sequence-specific DNA binding"/>
    <property type="evidence" value="ECO:0007669"/>
    <property type="project" value="UniProtKB-UniRule"/>
</dbReference>
<dbReference type="InterPro" id="IPR027417">
    <property type="entry name" value="P-loop_NTPase"/>
</dbReference>
<comment type="catalytic activity">
    <reaction evidence="9 10 13">
        <text>Hydrolysis of proteins in presence of ATP.</text>
        <dbReference type="EC" id="3.4.21.53"/>
    </reaction>
</comment>
<dbReference type="InterPro" id="IPR014721">
    <property type="entry name" value="Ribsml_uS5_D2-typ_fold_subgr"/>
</dbReference>
<dbReference type="Gene3D" id="1.20.58.1480">
    <property type="match status" value="1"/>
</dbReference>
<keyword evidence="8 9" id="KW-0346">Stress response</keyword>
<dbReference type="Gene3D" id="3.30.230.10">
    <property type="match status" value="1"/>
</dbReference>
<keyword evidence="4 9" id="KW-0547">Nucleotide-binding</keyword>
<dbReference type="NCBIfam" id="TIGR00763">
    <property type="entry name" value="lon"/>
    <property type="match status" value="1"/>
</dbReference>
<dbReference type="InterPro" id="IPR003111">
    <property type="entry name" value="Lon_prtase_N"/>
</dbReference>
<dbReference type="InterPro" id="IPR003593">
    <property type="entry name" value="AAA+_ATPase"/>
</dbReference>
<evidence type="ECO:0000256" key="3">
    <source>
        <dbReference type="ARBA" id="ARBA00022670"/>
    </source>
</evidence>
<feature type="active site" evidence="9 11">
    <location>
        <position position="725"/>
    </location>
</feature>
<dbReference type="PROSITE" id="PS01046">
    <property type="entry name" value="LON_SER"/>
    <property type="match status" value="1"/>
</dbReference>
<dbReference type="Gene3D" id="1.20.5.5270">
    <property type="match status" value="1"/>
</dbReference>
<evidence type="ECO:0000256" key="2">
    <source>
        <dbReference type="ARBA" id="ARBA00022490"/>
    </source>
</evidence>
<feature type="domain" description="Lon N-terminal" evidence="16">
    <location>
        <begin position="8"/>
        <end position="203"/>
    </location>
</feature>
<comment type="subunit">
    <text evidence="9 10">Homohexamer. Organized in a ring with a central cavity.</text>
</comment>
<dbReference type="InterPro" id="IPR015947">
    <property type="entry name" value="PUA-like_sf"/>
</dbReference>
<dbReference type="SMART" id="SM00464">
    <property type="entry name" value="LON"/>
    <property type="match status" value="1"/>
</dbReference>
<dbReference type="InterPro" id="IPR008268">
    <property type="entry name" value="Peptidase_S16_AS"/>
</dbReference>
<dbReference type="EC" id="3.4.21.53" evidence="9 10"/>
<proteinExistence type="evidence at transcript level"/>
<evidence type="ECO:0000256" key="1">
    <source>
        <dbReference type="ARBA" id="ARBA00004496"/>
    </source>
</evidence>
<comment type="function">
    <text evidence="9">ATP-dependent serine protease that mediates the selective degradation of mutant and abnormal proteins as well as certain short-lived regulatory proteins. Required for cellular homeostasis and for survival from DNA damage and developmental changes induced by stress. Degrades polypeptides processively to yield small peptide fragments that are 5 to 10 amino acids long. Binds to DNA in a double-stranded, site-specific manner.</text>
</comment>
<protein>
    <recommendedName>
        <fullName evidence="9 10">Lon protease</fullName>
        <ecNumber evidence="9 10">3.4.21.53</ecNumber>
    </recommendedName>
    <alternativeName>
        <fullName evidence="9">ATP-dependent protease La</fullName>
    </alternativeName>
</protein>
<dbReference type="InterPro" id="IPR027065">
    <property type="entry name" value="Lon_Prtase"/>
</dbReference>
<dbReference type="AlphaFoldDB" id="A0A0N0BLY3"/>
<dbReference type="FunFam" id="3.40.50.300:FF:000382">
    <property type="entry name" value="Lon protease homolog 2, peroxisomal"/>
    <property type="match status" value="1"/>
</dbReference>
<dbReference type="SUPFAM" id="SSF54211">
    <property type="entry name" value="Ribosomal protein S5 domain 2-like"/>
    <property type="match status" value="1"/>
</dbReference>
<dbReference type="SUPFAM" id="SSF52540">
    <property type="entry name" value="P-loop containing nucleoside triphosphate hydrolases"/>
    <property type="match status" value="1"/>
</dbReference>
<dbReference type="GO" id="GO:0004252">
    <property type="term" value="F:serine-type endopeptidase activity"/>
    <property type="evidence" value="ECO:0007669"/>
    <property type="project" value="UniProtKB-UniRule"/>
</dbReference>
<reference evidence="17 18" key="1">
    <citation type="submission" date="2015-07" db="EMBL/GenBank/DDBJ databases">
        <authorList>
            <person name="Noorani M."/>
        </authorList>
    </citation>
    <scope>NUCLEOTIDE SEQUENCE [LARGE SCALE GENOMIC DNA]</scope>
    <source>
        <strain evidence="18">ATCC 25104 / DSM 625 / JCM 10724 / NBRC 103206 / NCIMB 11243 / YT-1</strain>
    </source>
</reference>
<keyword evidence="5 9" id="KW-0378">Hydrolase</keyword>